<protein>
    <submittedName>
        <fullName evidence="2">Uncharacterized protein</fullName>
    </submittedName>
</protein>
<dbReference type="EMBL" id="MCGE01000008">
    <property type="protein sequence ID" value="ORZ18624.1"/>
    <property type="molecule type" value="Genomic_DNA"/>
</dbReference>
<dbReference type="STRING" id="90262.A0A1X2IMY8"/>
<feature type="region of interest" description="Disordered" evidence="1">
    <location>
        <begin position="299"/>
        <end position="325"/>
    </location>
</feature>
<keyword evidence="3" id="KW-1185">Reference proteome</keyword>
<feature type="compositionally biased region" description="Low complexity" evidence="1">
    <location>
        <begin position="106"/>
        <end position="122"/>
    </location>
</feature>
<dbReference type="OrthoDB" id="2449404at2759"/>
<accession>A0A1X2IMY8</accession>
<dbReference type="AlphaFoldDB" id="A0A1X2IMY8"/>
<sequence>MYMESLSQNPPTQSSSADITTKASSLSQLASRSKPSSPLASLRSTTGSKNTLSSLAATSTTNALSTSAKLDKTSSIKNGASSLLSLAQKSAGQRNMSALQNLANRQKSSSPTSLSSLSKQTSTGNSTTGDRSHSNTLTHLASQSRTNKLPSSQTSLSSLASSSRNASKLLGSSAKQLNESSNTETPSPAATTDNKQIEQRIKTATISKPDIDSKTATAVTSSNENHFDEMISKATKSTVNPLIAPPSPAAVFLFQPHEQRPSSLSADINMALPNSLAQAFYETMSLSSVSKTKLFKFDAPSPDDIVMTAQSQRGSNKPKKTDPVS</sequence>
<dbReference type="Proteomes" id="UP000193560">
    <property type="component" value="Unassembled WGS sequence"/>
</dbReference>
<evidence type="ECO:0000313" key="3">
    <source>
        <dbReference type="Proteomes" id="UP000193560"/>
    </source>
</evidence>
<feature type="region of interest" description="Disordered" evidence="1">
    <location>
        <begin position="102"/>
        <end position="195"/>
    </location>
</feature>
<feature type="compositionally biased region" description="Polar residues" evidence="1">
    <location>
        <begin position="173"/>
        <end position="194"/>
    </location>
</feature>
<feature type="compositionally biased region" description="Polar residues" evidence="1">
    <location>
        <begin position="1"/>
        <end position="47"/>
    </location>
</feature>
<feature type="compositionally biased region" description="Low complexity" evidence="1">
    <location>
        <begin position="48"/>
        <end position="68"/>
    </location>
</feature>
<feature type="compositionally biased region" description="Low complexity" evidence="1">
    <location>
        <begin position="149"/>
        <end position="170"/>
    </location>
</feature>
<feature type="region of interest" description="Disordered" evidence="1">
    <location>
        <begin position="1"/>
        <end position="77"/>
    </location>
</feature>
<evidence type="ECO:0000313" key="2">
    <source>
        <dbReference type="EMBL" id="ORZ18624.1"/>
    </source>
</evidence>
<evidence type="ECO:0000256" key="1">
    <source>
        <dbReference type="SAM" id="MobiDB-lite"/>
    </source>
</evidence>
<organism evidence="2 3">
    <name type="scientific">Absidia repens</name>
    <dbReference type="NCBI Taxonomy" id="90262"/>
    <lineage>
        <taxon>Eukaryota</taxon>
        <taxon>Fungi</taxon>
        <taxon>Fungi incertae sedis</taxon>
        <taxon>Mucoromycota</taxon>
        <taxon>Mucoromycotina</taxon>
        <taxon>Mucoromycetes</taxon>
        <taxon>Mucorales</taxon>
        <taxon>Cunninghamellaceae</taxon>
        <taxon>Absidia</taxon>
    </lineage>
</organism>
<name>A0A1X2IMY8_9FUNG</name>
<gene>
    <name evidence="2" type="ORF">BCR42DRAFT_230175</name>
</gene>
<proteinExistence type="predicted"/>
<reference evidence="2 3" key="1">
    <citation type="submission" date="2016-07" db="EMBL/GenBank/DDBJ databases">
        <title>Pervasive Adenine N6-methylation of Active Genes in Fungi.</title>
        <authorList>
            <consortium name="DOE Joint Genome Institute"/>
            <person name="Mondo S.J."/>
            <person name="Dannebaum R.O."/>
            <person name="Kuo R.C."/>
            <person name="Labutti K."/>
            <person name="Haridas S."/>
            <person name="Kuo A."/>
            <person name="Salamov A."/>
            <person name="Ahrendt S.R."/>
            <person name="Lipzen A."/>
            <person name="Sullivan W."/>
            <person name="Andreopoulos W.B."/>
            <person name="Clum A."/>
            <person name="Lindquist E."/>
            <person name="Daum C."/>
            <person name="Ramamoorthy G.K."/>
            <person name="Gryganskyi A."/>
            <person name="Culley D."/>
            <person name="Magnuson J.K."/>
            <person name="James T.Y."/>
            <person name="O'Malley M.A."/>
            <person name="Stajich J.E."/>
            <person name="Spatafora J.W."/>
            <person name="Visel A."/>
            <person name="Grigoriev I.V."/>
        </authorList>
    </citation>
    <scope>NUCLEOTIDE SEQUENCE [LARGE SCALE GENOMIC DNA]</scope>
    <source>
        <strain evidence="2 3">NRRL 1336</strain>
    </source>
</reference>
<feature type="compositionally biased region" description="Polar residues" evidence="1">
    <location>
        <begin position="123"/>
        <end position="148"/>
    </location>
</feature>
<comment type="caution">
    <text evidence="2">The sequence shown here is derived from an EMBL/GenBank/DDBJ whole genome shotgun (WGS) entry which is preliminary data.</text>
</comment>